<feature type="transmembrane region" description="Helical" evidence="1">
    <location>
        <begin position="78"/>
        <end position="100"/>
    </location>
</feature>
<reference evidence="2 3" key="1">
    <citation type="submission" date="2023-08" db="EMBL/GenBank/DDBJ databases">
        <title>Black Yeasts Isolated from many extreme environments.</title>
        <authorList>
            <person name="Coleine C."/>
            <person name="Stajich J.E."/>
            <person name="Selbmann L."/>
        </authorList>
    </citation>
    <scope>NUCLEOTIDE SEQUENCE [LARGE SCALE GENOMIC DNA]</scope>
    <source>
        <strain evidence="2 3">CCFEE 536</strain>
    </source>
</reference>
<evidence type="ECO:0000313" key="2">
    <source>
        <dbReference type="EMBL" id="KAK5178040.1"/>
    </source>
</evidence>
<gene>
    <name evidence="2" type="primary">ALG2_2</name>
    <name evidence="2" type="ORF">LTR16_010878</name>
</gene>
<protein>
    <submittedName>
        <fullName evidence="2">Alpha-1,3-mannosyltransferase-like protein</fullName>
    </submittedName>
</protein>
<keyword evidence="1" id="KW-0472">Membrane</keyword>
<evidence type="ECO:0000313" key="3">
    <source>
        <dbReference type="Proteomes" id="UP001357485"/>
    </source>
</evidence>
<dbReference type="Gene3D" id="3.40.50.2000">
    <property type="entry name" value="Glycogen Phosphorylase B"/>
    <property type="match status" value="1"/>
</dbReference>
<name>A0ABR0LIN1_9PEZI</name>
<feature type="non-terminal residue" evidence="2">
    <location>
        <position position="1"/>
    </location>
</feature>
<evidence type="ECO:0000256" key="1">
    <source>
        <dbReference type="SAM" id="Phobius"/>
    </source>
</evidence>
<sequence>GPTETVVDGKTGWLRDVSKTEEWTDVMRKVLFELRDEQVRRMDEEGKRRVRDEFSKRRMAQRLDWEFDALASVRRPPLLSWEVVLVVMLSLVVALGAVTLS</sequence>
<dbReference type="Proteomes" id="UP001357485">
    <property type="component" value="Unassembled WGS sequence"/>
</dbReference>
<comment type="caution">
    <text evidence="2">The sequence shown here is derived from an EMBL/GenBank/DDBJ whole genome shotgun (WGS) entry which is preliminary data.</text>
</comment>
<proteinExistence type="predicted"/>
<keyword evidence="1" id="KW-0812">Transmembrane</keyword>
<organism evidence="2 3">
    <name type="scientific">Cryomyces antarcticus</name>
    <dbReference type="NCBI Taxonomy" id="329879"/>
    <lineage>
        <taxon>Eukaryota</taxon>
        <taxon>Fungi</taxon>
        <taxon>Dikarya</taxon>
        <taxon>Ascomycota</taxon>
        <taxon>Pezizomycotina</taxon>
        <taxon>Dothideomycetes</taxon>
        <taxon>Dothideomycetes incertae sedis</taxon>
        <taxon>Cryomyces</taxon>
    </lineage>
</organism>
<keyword evidence="1" id="KW-1133">Transmembrane helix</keyword>
<feature type="non-terminal residue" evidence="2">
    <location>
        <position position="101"/>
    </location>
</feature>
<accession>A0ABR0LIN1</accession>
<keyword evidence="3" id="KW-1185">Reference proteome</keyword>
<dbReference type="SUPFAM" id="SSF53756">
    <property type="entry name" value="UDP-Glycosyltransferase/glycogen phosphorylase"/>
    <property type="match status" value="1"/>
</dbReference>
<dbReference type="EMBL" id="JAVRRA010019637">
    <property type="protein sequence ID" value="KAK5178040.1"/>
    <property type="molecule type" value="Genomic_DNA"/>
</dbReference>